<protein>
    <recommendedName>
        <fullName evidence="5">PHD-type domain-containing protein</fullName>
    </recommendedName>
</protein>
<feature type="compositionally biased region" description="Polar residues" evidence="2">
    <location>
        <begin position="63"/>
        <end position="75"/>
    </location>
</feature>
<keyword evidence="4" id="KW-1185">Reference proteome</keyword>
<feature type="region of interest" description="Disordered" evidence="2">
    <location>
        <begin position="61"/>
        <end position="96"/>
    </location>
</feature>
<proteinExistence type="predicted"/>
<reference evidence="3 4" key="1">
    <citation type="journal article" date="2015" name="Nat. Commun.">
        <title>Outbred genome sequencing and CRISPR/Cas9 gene editing in butterflies.</title>
        <authorList>
            <person name="Li X."/>
            <person name="Fan D."/>
            <person name="Zhang W."/>
            <person name="Liu G."/>
            <person name="Zhang L."/>
            <person name="Zhao L."/>
            <person name="Fang X."/>
            <person name="Chen L."/>
            <person name="Dong Y."/>
            <person name="Chen Y."/>
            <person name="Ding Y."/>
            <person name="Zhao R."/>
            <person name="Feng M."/>
            <person name="Zhu Y."/>
            <person name="Feng Y."/>
            <person name="Jiang X."/>
            <person name="Zhu D."/>
            <person name="Xiang H."/>
            <person name="Feng X."/>
            <person name="Li S."/>
            <person name="Wang J."/>
            <person name="Zhang G."/>
            <person name="Kronforst M.R."/>
            <person name="Wang W."/>
        </authorList>
    </citation>
    <scope>NUCLEOTIDE SEQUENCE [LARGE SCALE GENOMIC DNA]</scope>
    <source>
        <strain evidence="3">Ya'a_city_454_Px</strain>
        <tissue evidence="3">Whole body</tissue>
    </source>
</reference>
<dbReference type="SUPFAM" id="SSF57903">
    <property type="entry name" value="FYVE/PHD zinc finger"/>
    <property type="match status" value="1"/>
</dbReference>
<accession>A0A194PKS4</accession>
<evidence type="ECO:0000256" key="2">
    <source>
        <dbReference type="SAM" id="MobiDB-lite"/>
    </source>
</evidence>
<dbReference type="AlphaFoldDB" id="A0A194PKS4"/>
<sequence>MASPTICNVCKLSLPTKEFMVCCKCKSKFDLMCANVTLKRFTSMETRLKLSWKCPECCGQVPKSGNTSSRSQSEDIPTDHSTKTLRNKPIRESPTAHEECNYVTEDKLRTIMQQELANLFKNNIKDLICAELKIINDKIDSFQEAISFINTQYEEIKNILQEKSTMISTLRTENDKLKKDVKDLGNRLNIMELHMRDSNIEINGHTGKQIREPGKYT</sequence>
<evidence type="ECO:0008006" key="5">
    <source>
        <dbReference type="Google" id="ProtNLM"/>
    </source>
</evidence>
<evidence type="ECO:0000313" key="4">
    <source>
        <dbReference type="Proteomes" id="UP000053268"/>
    </source>
</evidence>
<organism evidence="3 4">
    <name type="scientific">Papilio xuthus</name>
    <name type="common">Asian swallowtail butterfly</name>
    <dbReference type="NCBI Taxonomy" id="66420"/>
    <lineage>
        <taxon>Eukaryota</taxon>
        <taxon>Metazoa</taxon>
        <taxon>Ecdysozoa</taxon>
        <taxon>Arthropoda</taxon>
        <taxon>Hexapoda</taxon>
        <taxon>Insecta</taxon>
        <taxon>Pterygota</taxon>
        <taxon>Neoptera</taxon>
        <taxon>Endopterygota</taxon>
        <taxon>Lepidoptera</taxon>
        <taxon>Glossata</taxon>
        <taxon>Ditrysia</taxon>
        <taxon>Papilionoidea</taxon>
        <taxon>Papilionidae</taxon>
        <taxon>Papilioninae</taxon>
        <taxon>Papilio</taxon>
    </lineage>
</organism>
<dbReference type="InterPro" id="IPR011011">
    <property type="entry name" value="Znf_FYVE_PHD"/>
</dbReference>
<dbReference type="EMBL" id="KQ459601">
    <property type="protein sequence ID" value="KPI94036.1"/>
    <property type="molecule type" value="Genomic_DNA"/>
</dbReference>
<feature type="coiled-coil region" evidence="1">
    <location>
        <begin position="160"/>
        <end position="194"/>
    </location>
</feature>
<evidence type="ECO:0000256" key="1">
    <source>
        <dbReference type="SAM" id="Coils"/>
    </source>
</evidence>
<evidence type="ECO:0000313" key="3">
    <source>
        <dbReference type="EMBL" id="KPI94036.1"/>
    </source>
</evidence>
<name>A0A194PKS4_PAPXU</name>
<keyword evidence="1" id="KW-0175">Coiled coil</keyword>
<dbReference type="InterPro" id="IPR013083">
    <property type="entry name" value="Znf_RING/FYVE/PHD"/>
</dbReference>
<gene>
    <name evidence="3" type="ORF">RR46_13201</name>
</gene>
<dbReference type="Proteomes" id="UP000053268">
    <property type="component" value="Unassembled WGS sequence"/>
</dbReference>
<dbReference type="Gene3D" id="3.30.40.10">
    <property type="entry name" value="Zinc/RING finger domain, C3HC4 (zinc finger)"/>
    <property type="match status" value="1"/>
</dbReference>